<gene>
    <name evidence="3" type="ORF">RFI_16660</name>
</gene>
<comment type="caution">
    <text evidence="3">The sequence shown here is derived from an EMBL/GenBank/DDBJ whole genome shotgun (WGS) entry which is preliminary data.</text>
</comment>
<proteinExistence type="predicted"/>
<keyword evidence="4" id="KW-1185">Reference proteome</keyword>
<accession>X6N3R5</accession>
<keyword evidence="2" id="KW-0802">TPR repeat</keyword>
<dbReference type="SUPFAM" id="SSF48452">
    <property type="entry name" value="TPR-like"/>
    <property type="match status" value="1"/>
</dbReference>
<evidence type="ECO:0000256" key="1">
    <source>
        <dbReference type="ARBA" id="ARBA00022737"/>
    </source>
</evidence>
<dbReference type="AlphaFoldDB" id="X6N3R5"/>
<dbReference type="OrthoDB" id="771227at2759"/>
<dbReference type="EMBL" id="ASPP01012498">
    <property type="protein sequence ID" value="ETO20558.1"/>
    <property type="molecule type" value="Genomic_DNA"/>
</dbReference>
<evidence type="ECO:0000256" key="2">
    <source>
        <dbReference type="ARBA" id="ARBA00022803"/>
    </source>
</evidence>
<dbReference type="Pfam" id="PF13424">
    <property type="entry name" value="TPR_12"/>
    <property type="match status" value="1"/>
</dbReference>
<dbReference type="PANTHER" id="PTHR45641:SF1">
    <property type="entry name" value="AAA+ ATPASE DOMAIN-CONTAINING PROTEIN"/>
    <property type="match status" value="1"/>
</dbReference>
<keyword evidence="1" id="KW-0677">Repeat</keyword>
<evidence type="ECO:0000313" key="3">
    <source>
        <dbReference type="EMBL" id="ETO20558.1"/>
    </source>
</evidence>
<sequence length="342" mass="39598">MPVKTFVTIALKALILINFKSLPIFSQVCLVLLKNYHKPIINRTPTKENKSNKKKYKLMIKKTKYPWQRKTFQTLDFKKHWSVDWIKSNVKAVKMVMEMINKGEQGLVVVAKPIDSNLNILSDNVNLSLCCIDGNVYSIDCKIQSKGNVTITTQVFVTKNVIIDQKLRQFISPIEWNNKIHHDILGEVQLAINTFRLDHPYVANAYNNLGAGCVKNGRDNDAIQYQKISLKIVLSIFGENHPWIANLYNYLGIPYDNLAQYENTIKHHKKALDIRLKTFDNNDSWIAYSYHQLGFAYGCVGHYKHQIECYEKELKIEKYIFGDSYSKIAELYKTLGFSYVND</sequence>
<dbReference type="InterPro" id="IPR011990">
    <property type="entry name" value="TPR-like_helical_dom_sf"/>
</dbReference>
<name>X6N3R5_RETFI</name>
<dbReference type="PANTHER" id="PTHR45641">
    <property type="entry name" value="TETRATRICOPEPTIDE REPEAT PROTEIN (AFU_ORTHOLOGUE AFUA_6G03870)"/>
    <property type="match status" value="1"/>
</dbReference>
<dbReference type="Proteomes" id="UP000023152">
    <property type="component" value="Unassembled WGS sequence"/>
</dbReference>
<evidence type="ECO:0000313" key="4">
    <source>
        <dbReference type="Proteomes" id="UP000023152"/>
    </source>
</evidence>
<protein>
    <submittedName>
        <fullName evidence="3">Uncharacterized protein</fullName>
    </submittedName>
</protein>
<dbReference type="Gene3D" id="1.25.40.10">
    <property type="entry name" value="Tetratricopeptide repeat domain"/>
    <property type="match status" value="1"/>
</dbReference>
<organism evidence="3 4">
    <name type="scientific">Reticulomyxa filosa</name>
    <dbReference type="NCBI Taxonomy" id="46433"/>
    <lineage>
        <taxon>Eukaryota</taxon>
        <taxon>Sar</taxon>
        <taxon>Rhizaria</taxon>
        <taxon>Retaria</taxon>
        <taxon>Foraminifera</taxon>
        <taxon>Monothalamids</taxon>
        <taxon>Reticulomyxidae</taxon>
        <taxon>Reticulomyxa</taxon>
    </lineage>
</organism>
<reference evidence="3 4" key="1">
    <citation type="journal article" date="2013" name="Curr. Biol.">
        <title>The Genome of the Foraminiferan Reticulomyxa filosa.</title>
        <authorList>
            <person name="Glockner G."/>
            <person name="Hulsmann N."/>
            <person name="Schleicher M."/>
            <person name="Noegel A.A."/>
            <person name="Eichinger L."/>
            <person name="Gallinger C."/>
            <person name="Pawlowski J."/>
            <person name="Sierra R."/>
            <person name="Euteneuer U."/>
            <person name="Pillet L."/>
            <person name="Moustafa A."/>
            <person name="Platzer M."/>
            <person name="Groth M."/>
            <person name="Szafranski K."/>
            <person name="Schliwa M."/>
        </authorList>
    </citation>
    <scope>NUCLEOTIDE SEQUENCE [LARGE SCALE GENOMIC DNA]</scope>
</reference>